<dbReference type="GO" id="GO:0006352">
    <property type="term" value="P:DNA-templated transcription initiation"/>
    <property type="evidence" value="ECO:0007669"/>
    <property type="project" value="InterPro"/>
</dbReference>
<keyword evidence="3" id="KW-0731">Sigma factor</keyword>
<feature type="domain" description="RNA polymerase sigma factor 70 region 4 type 2" evidence="7">
    <location>
        <begin position="97"/>
        <end position="148"/>
    </location>
</feature>
<evidence type="ECO:0000259" key="7">
    <source>
        <dbReference type="Pfam" id="PF08281"/>
    </source>
</evidence>
<name>A0A849VJE4_9GAMM</name>
<dbReference type="SUPFAM" id="SSF88946">
    <property type="entry name" value="Sigma2 domain of RNA polymerase sigma factors"/>
    <property type="match status" value="1"/>
</dbReference>
<keyword evidence="9" id="KW-1185">Reference proteome</keyword>
<dbReference type="NCBIfam" id="TIGR02959">
    <property type="entry name" value="SigZ"/>
    <property type="match status" value="1"/>
</dbReference>
<feature type="domain" description="RNA polymerase sigma-70 region 2" evidence="6">
    <location>
        <begin position="6"/>
        <end position="70"/>
    </location>
</feature>
<dbReference type="GO" id="GO:0016987">
    <property type="term" value="F:sigma factor activity"/>
    <property type="evidence" value="ECO:0007669"/>
    <property type="project" value="UniProtKB-KW"/>
</dbReference>
<dbReference type="SUPFAM" id="SSF88659">
    <property type="entry name" value="Sigma3 and sigma4 domains of RNA polymerase sigma factors"/>
    <property type="match status" value="1"/>
</dbReference>
<evidence type="ECO:0000256" key="2">
    <source>
        <dbReference type="ARBA" id="ARBA00023015"/>
    </source>
</evidence>
<dbReference type="CDD" id="cd06171">
    <property type="entry name" value="Sigma70_r4"/>
    <property type="match status" value="1"/>
</dbReference>
<dbReference type="InterPro" id="IPR013325">
    <property type="entry name" value="RNA_pol_sigma_r2"/>
</dbReference>
<evidence type="ECO:0000256" key="4">
    <source>
        <dbReference type="ARBA" id="ARBA00023163"/>
    </source>
</evidence>
<evidence type="ECO:0000313" key="8">
    <source>
        <dbReference type="EMBL" id="NOU51924.1"/>
    </source>
</evidence>
<dbReference type="InterPro" id="IPR039425">
    <property type="entry name" value="RNA_pol_sigma-70-like"/>
</dbReference>
<protein>
    <recommendedName>
        <fullName evidence="5">RNA polymerase sigma factor SigZ</fullName>
    </recommendedName>
</protein>
<dbReference type="NCBIfam" id="NF007215">
    <property type="entry name" value="PRK09637.1"/>
    <property type="match status" value="1"/>
</dbReference>
<dbReference type="GO" id="GO:0003677">
    <property type="term" value="F:DNA binding"/>
    <property type="evidence" value="ECO:0007669"/>
    <property type="project" value="InterPro"/>
</dbReference>
<dbReference type="InterPro" id="IPR036388">
    <property type="entry name" value="WH-like_DNA-bd_sf"/>
</dbReference>
<dbReference type="AlphaFoldDB" id="A0A849VJE4"/>
<dbReference type="Gene3D" id="1.10.1740.10">
    <property type="match status" value="1"/>
</dbReference>
<evidence type="ECO:0000256" key="1">
    <source>
        <dbReference type="ARBA" id="ARBA00010641"/>
    </source>
</evidence>
<dbReference type="InterPro" id="IPR014304">
    <property type="entry name" value="RNA_pol_sigma-Z"/>
</dbReference>
<dbReference type="Proteomes" id="UP000586305">
    <property type="component" value="Unassembled WGS sequence"/>
</dbReference>
<dbReference type="InterPro" id="IPR007627">
    <property type="entry name" value="RNA_pol_sigma70_r2"/>
</dbReference>
<evidence type="ECO:0000313" key="9">
    <source>
        <dbReference type="Proteomes" id="UP000586305"/>
    </source>
</evidence>
<dbReference type="Pfam" id="PF04542">
    <property type="entry name" value="Sigma70_r2"/>
    <property type="match status" value="1"/>
</dbReference>
<dbReference type="NCBIfam" id="TIGR02937">
    <property type="entry name" value="sigma70-ECF"/>
    <property type="match status" value="1"/>
</dbReference>
<dbReference type="Gene3D" id="1.10.10.10">
    <property type="entry name" value="Winged helix-like DNA-binding domain superfamily/Winged helix DNA-binding domain"/>
    <property type="match status" value="1"/>
</dbReference>
<accession>A0A849VJE4</accession>
<evidence type="ECO:0000256" key="5">
    <source>
        <dbReference type="NCBIfam" id="TIGR02959"/>
    </source>
</evidence>
<gene>
    <name evidence="8" type="primary">sigZ</name>
    <name evidence="8" type="ORF">HG263_15420</name>
</gene>
<dbReference type="RefSeq" id="WP_171626985.1">
    <property type="nucleotide sequence ID" value="NZ_JABBPG010000007.1"/>
</dbReference>
<dbReference type="Pfam" id="PF08281">
    <property type="entry name" value="Sigma70_r4_2"/>
    <property type="match status" value="1"/>
</dbReference>
<dbReference type="InterPro" id="IPR013324">
    <property type="entry name" value="RNA_pol_sigma_r3/r4-like"/>
</dbReference>
<organism evidence="8 9">
    <name type="scientific">Pseudoalteromonas caenipelagi</name>
    <dbReference type="NCBI Taxonomy" id="2726988"/>
    <lineage>
        <taxon>Bacteria</taxon>
        <taxon>Pseudomonadati</taxon>
        <taxon>Pseudomonadota</taxon>
        <taxon>Gammaproteobacteria</taxon>
        <taxon>Alteromonadales</taxon>
        <taxon>Pseudoalteromonadaceae</taxon>
        <taxon>Pseudoalteromonas</taxon>
    </lineage>
</organism>
<evidence type="ECO:0000256" key="3">
    <source>
        <dbReference type="ARBA" id="ARBA00023082"/>
    </source>
</evidence>
<evidence type="ECO:0000259" key="6">
    <source>
        <dbReference type="Pfam" id="PF04542"/>
    </source>
</evidence>
<reference evidence="8 9" key="1">
    <citation type="submission" date="2020-04" db="EMBL/GenBank/DDBJ databases">
        <title>Pseudoalteromonas caenipelagi sp. nov., isolated from a tidal flat.</title>
        <authorList>
            <person name="Park S."/>
            <person name="Yoon J.-H."/>
        </authorList>
    </citation>
    <scope>NUCLEOTIDE SEQUENCE [LARGE SCALE GENOMIC DNA]</scope>
    <source>
        <strain evidence="8 9">JBTF-M23</strain>
    </source>
</reference>
<dbReference type="InterPro" id="IPR014284">
    <property type="entry name" value="RNA_pol_sigma-70_dom"/>
</dbReference>
<comment type="similarity">
    <text evidence="1">Belongs to the sigma-70 factor family. ECF subfamily.</text>
</comment>
<dbReference type="PANTHER" id="PTHR43133">
    <property type="entry name" value="RNA POLYMERASE ECF-TYPE SIGMA FACTO"/>
    <property type="match status" value="1"/>
</dbReference>
<dbReference type="EMBL" id="JABBPG010000007">
    <property type="protein sequence ID" value="NOU51924.1"/>
    <property type="molecule type" value="Genomic_DNA"/>
</dbReference>
<keyword evidence="2" id="KW-0805">Transcription regulation</keyword>
<comment type="caution">
    <text evidence="8">The sequence shown here is derived from an EMBL/GenBank/DDBJ whole genome shotgun (WGS) entry which is preliminary data.</text>
</comment>
<dbReference type="PANTHER" id="PTHR43133:SF62">
    <property type="entry name" value="RNA POLYMERASE SIGMA FACTOR SIGZ"/>
    <property type="match status" value="1"/>
</dbReference>
<proteinExistence type="inferred from homology"/>
<dbReference type="InterPro" id="IPR013249">
    <property type="entry name" value="RNA_pol_sigma70_r4_t2"/>
</dbReference>
<sequence>MLAEWESHKQQLRSYIARQISDQEVVEDILQEVFIKASDNLQQLKAKGSLRSWLYTITRNTIIDYYRKRTNYEELPDDLAQESKDLIEQNYKVLSGCLRPLLQELPDKYRIPLELSELEGMSQQDVATSLGLSLSGAKSRVQRGRAKLRELMLACCEFEMSKGEITDFTPKSETGKKCYDRVRKRYT</sequence>
<keyword evidence="4" id="KW-0804">Transcription</keyword>